<gene>
    <name evidence="2" type="ORF">SAMN04487819_11639</name>
</gene>
<dbReference type="Pfam" id="PF09660">
    <property type="entry name" value="DUF2397"/>
    <property type="match status" value="1"/>
</dbReference>
<dbReference type="AlphaFoldDB" id="A0A1I2BG22"/>
<dbReference type="RefSeq" id="WP_245755650.1">
    <property type="nucleotide sequence ID" value="NZ_FOMZ01000016.1"/>
</dbReference>
<protein>
    <submittedName>
        <fullName evidence="2">TIGR02677 family protein</fullName>
    </submittedName>
</protein>
<dbReference type="Proteomes" id="UP000198716">
    <property type="component" value="Unassembled WGS sequence"/>
</dbReference>
<sequence length="598" mass="64788">MTADHEAVEPRSGAMPNAVPPHGAPVARQPGPERITGAGTDGADLARTASPNSGTAAAGDEVPDSPTAERDLPAGAEVDSGERRLLLYRHLQVSGHRTYLTIMRLFTSTLLADLSAAEVAGTLAVAEREGRIAEGESELSTVVERLRKLREWGNLTHGRRETTASSIAEFQHGSVRFQVSKLGVRVQRDVDALLRVPEGAREVSKELLPAIERGLSGIVELLPEETSAEALSEQTRERLSEQVTTVFLQHSELADTVRDFYAYLGQVVTRHHLNAGEISGFRNLLVEYIQSVVEDVIRHTEPIAASLSVLARRRDQLLAALGTVEDLGDEVERARGRTGADWQELTDWFLDSPGRPSQVSALREATARAIGSLLASVKHATSGGGPVPGRRSDLLHLARWFDDSDQAGAHRLYAAAFGLYSSRCFQPAPPHDGDEHATSWLAGNRVEIPVNVRNRADRSGSGGTSRVLHDPMTERQLLDERRAEQQRRAAAVAELAAAAENLAGSRLSADALEVLCELLTLAMADREDPAETRTALEPVHRLRLRIRHSPEGPTTISSVRGELTLRDTAVELDVSEMSGRFTTTGAANHENVTDGAIR</sequence>
<evidence type="ECO:0000313" key="3">
    <source>
        <dbReference type="Proteomes" id="UP000198716"/>
    </source>
</evidence>
<accession>A0A1I2BG22</accession>
<name>A0A1I2BG22_9ACTN</name>
<evidence type="ECO:0000313" key="2">
    <source>
        <dbReference type="EMBL" id="SFE54080.1"/>
    </source>
</evidence>
<evidence type="ECO:0000256" key="1">
    <source>
        <dbReference type="SAM" id="MobiDB-lite"/>
    </source>
</evidence>
<proteinExistence type="predicted"/>
<dbReference type="InterPro" id="IPR013493">
    <property type="entry name" value="CHP02677"/>
</dbReference>
<keyword evidence="3" id="KW-1185">Reference proteome</keyword>
<organism evidence="2 3">
    <name type="scientific">Actinopolyspora alba</name>
    <dbReference type="NCBI Taxonomy" id="673379"/>
    <lineage>
        <taxon>Bacteria</taxon>
        <taxon>Bacillati</taxon>
        <taxon>Actinomycetota</taxon>
        <taxon>Actinomycetes</taxon>
        <taxon>Actinopolysporales</taxon>
        <taxon>Actinopolysporaceae</taxon>
        <taxon>Actinopolyspora</taxon>
        <taxon>Actinopolyspora alba group</taxon>
    </lineage>
</organism>
<dbReference type="EMBL" id="FOMZ01000016">
    <property type="protein sequence ID" value="SFE54080.1"/>
    <property type="molecule type" value="Genomic_DNA"/>
</dbReference>
<reference evidence="3" key="1">
    <citation type="submission" date="2016-10" db="EMBL/GenBank/DDBJ databases">
        <authorList>
            <person name="Varghese N."/>
            <person name="Submissions S."/>
        </authorList>
    </citation>
    <scope>NUCLEOTIDE SEQUENCE [LARGE SCALE GENOMIC DNA]</scope>
    <source>
        <strain evidence="3">DSM 45004</strain>
    </source>
</reference>
<feature type="region of interest" description="Disordered" evidence="1">
    <location>
        <begin position="1"/>
        <end position="77"/>
    </location>
</feature>